<organism evidence="1 2">
    <name type="scientific">Lepidopterella palustris CBS 459.81</name>
    <dbReference type="NCBI Taxonomy" id="1314670"/>
    <lineage>
        <taxon>Eukaryota</taxon>
        <taxon>Fungi</taxon>
        <taxon>Dikarya</taxon>
        <taxon>Ascomycota</taxon>
        <taxon>Pezizomycotina</taxon>
        <taxon>Dothideomycetes</taxon>
        <taxon>Pleosporomycetidae</taxon>
        <taxon>Mytilinidiales</taxon>
        <taxon>Argynnaceae</taxon>
        <taxon>Lepidopterella</taxon>
    </lineage>
</organism>
<gene>
    <name evidence="1" type="ORF">K432DRAFT_408707</name>
</gene>
<dbReference type="AlphaFoldDB" id="A0A8E2E1Z4"/>
<proteinExistence type="predicted"/>
<dbReference type="OrthoDB" id="3553147at2759"/>
<evidence type="ECO:0000313" key="2">
    <source>
        <dbReference type="Proteomes" id="UP000250266"/>
    </source>
</evidence>
<sequence length="133" mass="15137">MEGLYLLEKQHYVDLLLYARSFQATDQRDIIYSSLGSPLAYYENSEVKVAPDYNESLSSLLVRAACALLRSPRESPYVLLFGTHDSQEELEDDNIPTWVPRWITFDDSSARPIPLTWGRISGSLHAARRSDQA</sequence>
<protein>
    <submittedName>
        <fullName evidence="1">Uncharacterized protein</fullName>
    </submittedName>
</protein>
<evidence type="ECO:0000313" key="1">
    <source>
        <dbReference type="EMBL" id="OCK75795.1"/>
    </source>
</evidence>
<name>A0A8E2E1Z4_9PEZI</name>
<keyword evidence="2" id="KW-1185">Reference proteome</keyword>
<reference evidence="1 2" key="1">
    <citation type="journal article" date="2016" name="Nat. Commun.">
        <title>Ectomycorrhizal ecology is imprinted in the genome of the dominant symbiotic fungus Cenococcum geophilum.</title>
        <authorList>
            <consortium name="DOE Joint Genome Institute"/>
            <person name="Peter M."/>
            <person name="Kohler A."/>
            <person name="Ohm R.A."/>
            <person name="Kuo A."/>
            <person name="Krutzmann J."/>
            <person name="Morin E."/>
            <person name="Arend M."/>
            <person name="Barry K.W."/>
            <person name="Binder M."/>
            <person name="Choi C."/>
            <person name="Clum A."/>
            <person name="Copeland A."/>
            <person name="Grisel N."/>
            <person name="Haridas S."/>
            <person name="Kipfer T."/>
            <person name="LaButti K."/>
            <person name="Lindquist E."/>
            <person name="Lipzen A."/>
            <person name="Maire R."/>
            <person name="Meier B."/>
            <person name="Mihaltcheva S."/>
            <person name="Molinier V."/>
            <person name="Murat C."/>
            <person name="Poggeler S."/>
            <person name="Quandt C.A."/>
            <person name="Sperisen C."/>
            <person name="Tritt A."/>
            <person name="Tisserant E."/>
            <person name="Crous P.W."/>
            <person name="Henrissat B."/>
            <person name="Nehls U."/>
            <person name="Egli S."/>
            <person name="Spatafora J.W."/>
            <person name="Grigoriev I.V."/>
            <person name="Martin F.M."/>
        </authorList>
    </citation>
    <scope>NUCLEOTIDE SEQUENCE [LARGE SCALE GENOMIC DNA]</scope>
    <source>
        <strain evidence="1 2">CBS 459.81</strain>
    </source>
</reference>
<dbReference type="Proteomes" id="UP000250266">
    <property type="component" value="Unassembled WGS sequence"/>
</dbReference>
<accession>A0A8E2E1Z4</accession>
<dbReference type="EMBL" id="KV745273">
    <property type="protein sequence ID" value="OCK75795.1"/>
    <property type="molecule type" value="Genomic_DNA"/>
</dbReference>